<reference evidence="3" key="1">
    <citation type="submission" date="2021-05" db="EMBL/GenBank/DDBJ databases">
        <authorList>
            <person name="Pietrasiak N."/>
            <person name="Ward R."/>
            <person name="Stajich J.E."/>
            <person name="Kurbessoian T."/>
        </authorList>
    </citation>
    <scope>NUCLEOTIDE SEQUENCE</scope>
    <source>
        <strain evidence="3">UHER 2000/2452</strain>
    </source>
</reference>
<keyword evidence="1" id="KW-0812">Transmembrane</keyword>
<dbReference type="InterPro" id="IPR002509">
    <property type="entry name" value="NODB_dom"/>
</dbReference>
<dbReference type="GO" id="GO:0016810">
    <property type="term" value="F:hydrolase activity, acting on carbon-nitrogen (but not peptide) bonds"/>
    <property type="evidence" value="ECO:0007669"/>
    <property type="project" value="InterPro"/>
</dbReference>
<organism evidence="3 4">
    <name type="scientific">Drouetiella hepatica Uher 2000/2452</name>
    <dbReference type="NCBI Taxonomy" id="904376"/>
    <lineage>
        <taxon>Bacteria</taxon>
        <taxon>Bacillati</taxon>
        <taxon>Cyanobacteriota</taxon>
        <taxon>Cyanophyceae</taxon>
        <taxon>Oculatellales</taxon>
        <taxon>Oculatellaceae</taxon>
        <taxon>Drouetiella</taxon>
    </lineage>
</organism>
<feature type="domain" description="NodB homology" evidence="2">
    <location>
        <begin position="20"/>
        <end position="154"/>
    </location>
</feature>
<proteinExistence type="predicted"/>
<evidence type="ECO:0000313" key="3">
    <source>
        <dbReference type="EMBL" id="MBW4660908.1"/>
    </source>
</evidence>
<dbReference type="EMBL" id="JAHHHD010000027">
    <property type="protein sequence ID" value="MBW4660908.1"/>
    <property type="molecule type" value="Genomic_DNA"/>
</dbReference>
<dbReference type="Gene3D" id="3.20.20.370">
    <property type="entry name" value="Glycoside hydrolase/deacetylase"/>
    <property type="match status" value="1"/>
</dbReference>
<reference evidence="3" key="2">
    <citation type="journal article" date="2022" name="Microbiol. Resour. Announc.">
        <title>Metagenome Sequencing to Explore Phylogenomics of Terrestrial Cyanobacteria.</title>
        <authorList>
            <person name="Ward R.D."/>
            <person name="Stajich J.E."/>
            <person name="Johansen J.R."/>
            <person name="Huntemann M."/>
            <person name="Clum A."/>
            <person name="Foster B."/>
            <person name="Foster B."/>
            <person name="Roux S."/>
            <person name="Palaniappan K."/>
            <person name="Varghese N."/>
            <person name="Mukherjee S."/>
            <person name="Reddy T.B.K."/>
            <person name="Daum C."/>
            <person name="Copeland A."/>
            <person name="Chen I.A."/>
            <person name="Ivanova N.N."/>
            <person name="Kyrpides N.C."/>
            <person name="Shapiro N."/>
            <person name="Eloe-Fadrosh E.A."/>
            <person name="Pietrasiak N."/>
        </authorList>
    </citation>
    <scope>NUCLEOTIDE SEQUENCE</scope>
    <source>
        <strain evidence="3">UHER 2000/2452</strain>
    </source>
</reference>
<protein>
    <submittedName>
        <fullName evidence="3">Polysaccharide deacetylase family protein</fullName>
    </submittedName>
</protein>
<dbReference type="SUPFAM" id="SSF88713">
    <property type="entry name" value="Glycoside hydrolase/deacetylase"/>
    <property type="match status" value="1"/>
</dbReference>
<dbReference type="CDD" id="cd10940">
    <property type="entry name" value="CE4_PuuE_HpPgdA_like_1"/>
    <property type="match status" value="1"/>
</dbReference>
<name>A0A951UQX8_9CYAN</name>
<feature type="transmembrane region" description="Helical" evidence="1">
    <location>
        <begin position="220"/>
        <end position="244"/>
    </location>
</feature>
<accession>A0A951UQX8</accession>
<dbReference type="PROSITE" id="PS51677">
    <property type="entry name" value="NODB"/>
    <property type="match status" value="1"/>
</dbReference>
<gene>
    <name evidence="3" type="ORF">KME15_19715</name>
</gene>
<keyword evidence="1" id="KW-1133">Transmembrane helix</keyword>
<dbReference type="Proteomes" id="UP000757435">
    <property type="component" value="Unassembled WGS sequence"/>
</dbReference>
<evidence type="ECO:0000259" key="2">
    <source>
        <dbReference type="PROSITE" id="PS51677"/>
    </source>
</evidence>
<dbReference type="InterPro" id="IPR011330">
    <property type="entry name" value="Glyco_hydro/deAcase_b/a-brl"/>
</dbReference>
<keyword evidence="1" id="KW-0472">Membrane</keyword>
<dbReference type="GO" id="GO:0005975">
    <property type="term" value="P:carbohydrate metabolic process"/>
    <property type="evidence" value="ECO:0007669"/>
    <property type="project" value="InterPro"/>
</dbReference>
<sequence>MKFKKKPIASLSLDLDNQWSYMKIHGDPGWEEFPSYLNVVIPRALDFLKDLNLTITFFIVGQDAALEKNQEAIASISAAGHEIGNHSFHHESWLHLYSEEEIEQEIARAEGHLKRVTGQHPVGFRGPGYSFSSSVLRVLAKRGYKYDASTFPTYLGPLARAYYFMTSNLTPEEREKRKALFGGFKEGFQPLKPYRWSLKSDQLTEIPVTTMPIFKVPIHFSYVLFISVFSSTAALLYFRFALWLCKLTKTPPSLLLHPLDFLGAEDVPELAFFPGMSLSHTKKLAVLGKALKMLSNQFTVVPVGQHAELVSSTYNLPLVEPKVNPLSAEFSVHSQV</sequence>
<dbReference type="Pfam" id="PF01522">
    <property type="entry name" value="Polysacc_deac_1"/>
    <property type="match status" value="1"/>
</dbReference>
<dbReference type="AlphaFoldDB" id="A0A951UQX8"/>
<dbReference type="PANTHER" id="PTHR47561:SF1">
    <property type="entry name" value="POLYSACCHARIDE DEACETYLASE FAMILY PROTEIN (AFU_ORTHOLOGUE AFUA_6G05030)"/>
    <property type="match status" value="1"/>
</dbReference>
<evidence type="ECO:0000256" key="1">
    <source>
        <dbReference type="SAM" id="Phobius"/>
    </source>
</evidence>
<dbReference type="PANTHER" id="PTHR47561">
    <property type="entry name" value="POLYSACCHARIDE DEACETYLASE FAMILY PROTEIN (AFU_ORTHOLOGUE AFUA_6G05030)"/>
    <property type="match status" value="1"/>
</dbReference>
<comment type="caution">
    <text evidence="3">The sequence shown here is derived from an EMBL/GenBank/DDBJ whole genome shotgun (WGS) entry which is preliminary data.</text>
</comment>
<evidence type="ECO:0000313" key="4">
    <source>
        <dbReference type="Proteomes" id="UP000757435"/>
    </source>
</evidence>